<dbReference type="Proteomes" id="UP000659124">
    <property type="component" value="Unassembled WGS sequence"/>
</dbReference>
<feature type="transmembrane region" description="Helical" evidence="9">
    <location>
        <begin position="398"/>
        <end position="418"/>
    </location>
</feature>
<name>A0ABR7TS48_9BACT</name>
<evidence type="ECO:0000256" key="7">
    <source>
        <dbReference type="ARBA" id="ARBA00022840"/>
    </source>
</evidence>
<keyword evidence="9" id="KW-1133">Transmembrane helix</keyword>
<evidence type="ECO:0000256" key="5">
    <source>
        <dbReference type="ARBA" id="ARBA00022741"/>
    </source>
</evidence>
<feature type="domain" description="Histidine kinase" evidence="10">
    <location>
        <begin position="454"/>
        <end position="643"/>
    </location>
</feature>
<evidence type="ECO:0000256" key="3">
    <source>
        <dbReference type="ARBA" id="ARBA00022553"/>
    </source>
</evidence>
<dbReference type="GO" id="GO:0016301">
    <property type="term" value="F:kinase activity"/>
    <property type="evidence" value="ECO:0007669"/>
    <property type="project" value="UniProtKB-KW"/>
</dbReference>
<evidence type="ECO:0000256" key="4">
    <source>
        <dbReference type="ARBA" id="ARBA00022679"/>
    </source>
</evidence>
<dbReference type="Gene3D" id="1.25.40.10">
    <property type="entry name" value="Tetratricopeptide repeat domain"/>
    <property type="match status" value="2"/>
</dbReference>
<organism evidence="11 12">
    <name type="scientific">Chitinophaga qingshengii</name>
    <dbReference type="NCBI Taxonomy" id="1569794"/>
    <lineage>
        <taxon>Bacteria</taxon>
        <taxon>Pseudomonadati</taxon>
        <taxon>Bacteroidota</taxon>
        <taxon>Chitinophagia</taxon>
        <taxon>Chitinophagales</taxon>
        <taxon>Chitinophagaceae</taxon>
        <taxon>Chitinophaga</taxon>
    </lineage>
</organism>
<dbReference type="Gene3D" id="3.30.565.10">
    <property type="entry name" value="Histidine kinase-like ATPase, C-terminal domain"/>
    <property type="match status" value="1"/>
</dbReference>
<dbReference type="InterPro" id="IPR050482">
    <property type="entry name" value="Sensor_HK_TwoCompSys"/>
</dbReference>
<dbReference type="InterPro" id="IPR011712">
    <property type="entry name" value="Sig_transdc_His_kin_sub3_dim/P"/>
</dbReference>
<dbReference type="CDD" id="cd16917">
    <property type="entry name" value="HATPase_UhpB-NarQ-NarX-like"/>
    <property type="match status" value="1"/>
</dbReference>
<dbReference type="SMART" id="SM00387">
    <property type="entry name" value="HATPase_c"/>
    <property type="match status" value="1"/>
</dbReference>
<dbReference type="PANTHER" id="PTHR24421">
    <property type="entry name" value="NITRATE/NITRITE SENSOR PROTEIN NARX-RELATED"/>
    <property type="match status" value="1"/>
</dbReference>
<evidence type="ECO:0000256" key="8">
    <source>
        <dbReference type="ARBA" id="ARBA00023012"/>
    </source>
</evidence>
<reference evidence="11 12" key="1">
    <citation type="submission" date="2020-09" db="EMBL/GenBank/DDBJ databases">
        <title>Genome sequences of type strains of Chitinophaga qingshengii and Chitinophaga varians.</title>
        <authorList>
            <person name="Kittiwongwattana C."/>
        </authorList>
    </citation>
    <scope>NUCLEOTIDE SEQUENCE [LARGE SCALE GENOMIC DNA]</scope>
    <source>
        <strain evidence="11 12">JCM 30026</strain>
    </source>
</reference>
<comment type="catalytic activity">
    <reaction evidence="1">
        <text>ATP + protein L-histidine = ADP + protein N-phospho-L-histidine.</text>
        <dbReference type="EC" id="2.7.13.3"/>
    </reaction>
</comment>
<dbReference type="PROSITE" id="PS50109">
    <property type="entry name" value="HIS_KIN"/>
    <property type="match status" value="1"/>
</dbReference>
<dbReference type="InterPro" id="IPR011990">
    <property type="entry name" value="TPR-like_helical_dom_sf"/>
</dbReference>
<accession>A0ABR7TS48</accession>
<gene>
    <name evidence="11" type="ORF">ICL07_20720</name>
</gene>
<keyword evidence="12" id="KW-1185">Reference proteome</keyword>
<keyword evidence="6 11" id="KW-0418">Kinase</keyword>
<evidence type="ECO:0000313" key="11">
    <source>
        <dbReference type="EMBL" id="MBC9932823.1"/>
    </source>
</evidence>
<evidence type="ECO:0000313" key="12">
    <source>
        <dbReference type="Proteomes" id="UP000659124"/>
    </source>
</evidence>
<keyword evidence="4" id="KW-0808">Transferase</keyword>
<dbReference type="Pfam" id="PF07730">
    <property type="entry name" value="HisKA_3"/>
    <property type="match status" value="1"/>
</dbReference>
<keyword evidence="9" id="KW-0472">Membrane</keyword>
<protein>
    <recommendedName>
        <fullName evidence="2">histidine kinase</fullName>
        <ecNumber evidence="2">2.7.13.3</ecNumber>
    </recommendedName>
</protein>
<evidence type="ECO:0000256" key="6">
    <source>
        <dbReference type="ARBA" id="ARBA00022777"/>
    </source>
</evidence>
<keyword evidence="7" id="KW-0067">ATP-binding</keyword>
<sequence length="647" mass="73463">MKRFLFICICLYGSVPRSSAQLYQHRIDSLQRLLDKATSDTTRIRLMGDLSSAWFNMGKPAVARELSMRALQLSRQVPDPYYQALAHYRLGYVYAMQFINDSAIAQYDSARQILATDSTSIAYRSLYVKCNNNLAFTYANEEHMEKAMELLIGTLPVVASLKDTFVYAVALHNVSAGLTEMEQYKRAYAYSQQDLYFIQRAGKPEEIAESFLSTALLMFYMDSLDRTKRYLDTAAWQLQKVGKTSLWGRFYGLQTRYYVETKQLPAAEKSLHLGLEELKAYDRRSNQYDVYTAQKELLEAKGDYAGAYKASEKLLAMSQEDGLSSFTLNSLEALALFSRKMGKAEEAYTWLEKYKAVKDSVDKKQMALKINEMEMSFQASQKEQQILMLQDRARLQRYLLWGACAILALTVLFFLYVIRQRKIRMSQQIRVIDQQRQVEITDALLKGEERERARLARDLHDGLGGTLAGLKLNLGRIAQSSEEQQPALQQVAEQLGGSVQELRRIARNMMPESLLKLGLEPALKDLCESMLTPPLQVVFNTFNIQQDIPSRIQTMIYRMVQELLHNAARHSGATKILLQCSQEAAVFFITVEDNGKGFDTASPPSGGIGLASVRSRVELLKGRMQIDSGENGTVINIELYVTDSYRG</sequence>
<evidence type="ECO:0000256" key="9">
    <source>
        <dbReference type="SAM" id="Phobius"/>
    </source>
</evidence>
<dbReference type="Pfam" id="PF02518">
    <property type="entry name" value="HATPase_c"/>
    <property type="match status" value="1"/>
</dbReference>
<keyword evidence="8" id="KW-0902">Two-component regulatory system</keyword>
<keyword evidence="9" id="KW-0812">Transmembrane</keyword>
<evidence type="ECO:0000256" key="2">
    <source>
        <dbReference type="ARBA" id="ARBA00012438"/>
    </source>
</evidence>
<dbReference type="EC" id="2.7.13.3" evidence="2"/>
<dbReference type="InterPro" id="IPR005467">
    <property type="entry name" value="His_kinase_dom"/>
</dbReference>
<comment type="caution">
    <text evidence="11">The sequence shown here is derived from an EMBL/GenBank/DDBJ whole genome shotgun (WGS) entry which is preliminary data.</text>
</comment>
<keyword evidence="3" id="KW-0597">Phosphoprotein</keyword>
<dbReference type="PANTHER" id="PTHR24421:SF10">
    <property type="entry name" value="NITRATE_NITRITE SENSOR PROTEIN NARQ"/>
    <property type="match status" value="1"/>
</dbReference>
<dbReference type="SUPFAM" id="SSF55874">
    <property type="entry name" value="ATPase domain of HSP90 chaperone/DNA topoisomerase II/histidine kinase"/>
    <property type="match status" value="1"/>
</dbReference>
<evidence type="ECO:0000259" key="10">
    <source>
        <dbReference type="PROSITE" id="PS50109"/>
    </source>
</evidence>
<dbReference type="SUPFAM" id="SSF48452">
    <property type="entry name" value="TPR-like"/>
    <property type="match status" value="2"/>
</dbReference>
<dbReference type="InterPro" id="IPR003594">
    <property type="entry name" value="HATPase_dom"/>
</dbReference>
<evidence type="ECO:0000256" key="1">
    <source>
        <dbReference type="ARBA" id="ARBA00000085"/>
    </source>
</evidence>
<dbReference type="InterPro" id="IPR036890">
    <property type="entry name" value="HATPase_C_sf"/>
</dbReference>
<proteinExistence type="predicted"/>
<dbReference type="RefSeq" id="WP_188089954.1">
    <property type="nucleotide sequence ID" value="NZ_JACVFC010000003.1"/>
</dbReference>
<keyword evidence="5" id="KW-0547">Nucleotide-binding</keyword>
<dbReference type="Gene3D" id="1.20.5.1930">
    <property type="match status" value="1"/>
</dbReference>
<dbReference type="EMBL" id="JACVFC010000003">
    <property type="protein sequence ID" value="MBC9932823.1"/>
    <property type="molecule type" value="Genomic_DNA"/>
</dbReference>